<protein>
    <submittedName>
        <fullName evidence="2">Uncharacterized protein</fullName>
    </submittedName>
</protein>
<dbReference type="EMBL" id="JAQQWN010000005">
    <property type="protein sequence ID" value="KAK8085714.1"/>
    <property type="molecule type" value="Genomic_DNA"/>
</dbReference>
<gene>
    <name evidence="2" type="ORF">PG997_006985</name>
</gene>
<evidence type="ECO:0000313" key="3">
    <source>
        <dbReference type="Proteomes" id="UP001433268"/>
    </source>
</evidence>
<comment type="caution">
    <text evidence="2">The sequence shown here is derived from an EMBL/GenBank/DDBJ whole genome shotgun (WGS) entry which is preliminary data.</text>
</comment>
<dbReference type="RefSeq" id="XP_066670223.1">
    <property type="nucleotide sequence ID" value="XM_066811300.1"/>
</dbReference>
<dbReference type="Proteomes" id="UP001433268">
    <property type="component" value="Unassembled WGS sequence"/>
</dbReference>
<proteinExistence type="predicted"/>
<reference evidence="2 3" key="1">
    <citation type="submission" date="2023-01" db="EMBL/GenBank/DDBJ databases">
        <title>Analysis of 21 Apiospora genomes using comparative genomics revels a genus with tremendous synthesis potential of carbohydrate active enzymes and secondary metabolites.</title>
        <authorList>
            <person name="Sorensen T."/>
        </authorList>
    </citation>
    <scope>NUCLEOTIDE SEQUENCE [LARGE SCALE GENOMIC DNA]</scope>
    <source>
        <strain evidence="2 3">CBS 114990</strain>
    </source>
</reference>
<sequence>MDCEGSQNGSMSDTPSSSDDEMEDPSDAYSEQRFYMDTFLDLLLGIQRAIKRSGLKFRNKRADDALVETEEKFYHMKRLLGENRALNHPEIGSHERLKRFLTTIVLSRGYHTTLLYRLQQDTAEYASRHGQQSPVVLEQTKVMIVLRAYFRDEARLTTVQRRLIDANVMRRNRFIYAGRTTKRERTPPGGHEDVSPARHKRKSKTETWISGASQPANIGQEVSSQNPPPPPIITGDDKNCTKEIETVRSATQLGSSFTIGGVIGTGSKSARSAVTKMSARVDYLDYPPCPAKDGSFKCPLCPEILSKEYTKKQRWRKRSETAVLFDEQSDWVDHMLEMHELGPGHSKFALHLEASSRMAGIQKVRCPLCENKLGLTILGEDEEPQEACPAEELGLVQLEGDEHIANHIHEFALHSIPWYIEEFNASDASNCASKPTRHPITFKPLPEGDSLEYDTYYEE</sequence>
<evidence type="ECO:0000256" key="1">
    <source>
        <dbReference type="SAM" id="MobiDB-lite"/>
    </source>
</evidence>
<dbReference type="GeneID" id="92044360"/>
<keyword evidence="3" id="KW-1185">Reference proteome</keyword>
<feature type="region of interest" description="Disordered" evidence="1">
    <location>
        <begin position="181"/>
        <end position="233"/>
    </location>
</feature>
<feature type="compositionally biased region" description="Polar residues" evidence="1">
    <location>
        <begin position="206"/>
        <end position="225"/>
    </location>
</feature>
<organism evidence="2 3">
    <name type="scientific">Apiospora hydei</name>
    <dbReference type="NCBI Taxonomy" id="1337664"/>
    <lineage>
        <taxon>Eukaryota</taxon>
        <taxon>Fungi</taxon>
        <taxon>Dikarya</taxon>
        <taxon>Ascomycota</taxon>
        <taxon>Pezizomycotina</taxon>
        <taxon>Sordariomycetes</taxon>
        <taxon>Xylariomycetidae</taxon>
        <taxon>Amphisphaeriales</taxon>
        <taxon>Apiosporaceae</taxon>
        <taxon>Apiospora</taxon>
    </lineage>
</organism>
<accession>A0ABR1WS93</accession>
<name>A0ABR1WS93_9PEZI</name>
<evidence type="ECO:0000313" key="2">
    <source>
        <dbReference type="EMBL" id="KAK8085714.1"/>
    </source>
</evidence>
<feature type="region of interest" description="Disordered" evidence="1">
    <location>
        <begin position="1"/>
        <end position="27"/>
    </location>
</feature>
<feature type="compositionally biased region" description="Basic and acidic residues" evidence="1">
    <location>
        <begin position="181"/>
        <end position="196"/>
    </location>
</feature>